<protein>
    <submittedName>
        <fullName evidence="3">DUF1992 domain-containing protein</fullName>
    </submittedName>
</protein>
<organism evidence="3 4">
    <name type="scientific">Sulfidibacter corallicola</name>
    <dbReference type="NCBI Taxonomy" id="2818388"/>
    <lineage>
        <taxon>Bacteria</taxon>
        <taxon>Pseudomonadati</taxon>
        <taxon>Acidobacteriota</taxon>
        <taxon>Holophagae</taxon>
        <taxon>Acanthopleuribacterales</taxon>
        <taxon>Acanthopleuribacteraceae</taxon>
        <taxon>Sulfidibacter</taxon>
    </lineage>
</organism>
<feature type="coiled-coil region" evidence="1">
    <location>
        <begin position="59"/>
        <end position="106"/>
    </location>
</feature>
<reference evidence="3" key="1">
    <citation type="submission" date="2021-03" db="EMBL/GenBank/DDBJ databases">
        <title>Acanthopleuribacteraceae sp. M133.</title>
        <authorList>
            <person name="Wang G."/>
        </authorList>
    </citation>
    <scope>NUCLEOTIDE SEQUENCE</scope>
    <source>
        <strain evidence="3">M133</strain>
    </source>
</reference>
<dbReference type="PANTHER" id="PTHR39158">
    <property type="entry name" value="OS08G0560600 PROTEIN"/>
    <property type="match status" value="1"/>
</dbReference>
<dbReference type="AlphaFoldDB" id="A0A8A4TXX9"/>
<sequence length="120" mass="13815">MHFLDRLVEERIRAAQRDGAFDNLPGKGKPLEFEDDSGVPEELRVAYKILKNAGCVPPEMALRKELVSLQALIETAEDERAALRYRRQLNLKRLQLETAMQRLGRNIPLDYLEAVQEKLN</sequence>
<evidence type="ECO:0000313" key="3">
    <source>
        <dbReference type="EMBL" id="QTD51385.1"/>
    </source>
</evidence>
<accession>A0A8A4TXX9</accession>
<dbReference type="Pfam" id="PF09350">
    <property type="entry name" value="DJC28_CD"/>
    <property type="match status" value="1"/>
</dbReference>
<evidence type="ECO:0000256" key="1">
    <source>
        <dbReference type="SAM" id="Coils"/>
    </source>
</evidence>
<name>A0A8A4TXX9_SULCO</name>
<dbReference type="KEGG" id="scor:J3U87_02855"/>
<dbReference type="Proteomes" id="UP000663929">
    <property type="component" value="Chromosome"/>
</dbReference>
<dbReference type="InterPro" id="IPR052573">
    <property type="entry name" value="DnaJ_C_subfamily_28"/>
</dbReference>
<gene>
    <name evidence="3" type="ORF">J3U87_02855</name>
</gene>
<dbReference type="EMBL" id="CP071793">
    <property type="protein sequence ID" value="QTD51385.1"/>
    <property type="molecule type" value="Genomic_DNA"/>
</dbReference>
<proteinExistence type="predicted"/>
<feature type="domain" description="DnaJ homologue subfamily C member 28 conserved" evidence="2">
    <location>
        <begin position="7"/>
        <end position="73"/>
    </location>
</feature>
<keyword evidence="1" id="KW-0175">Coiled coil</keyword>
<evidence type="ECO:0000313" key="4">
    <source>
        <dbReference type="Proteomes" id="UP000663929"/>
    </source>
</evidence>
<keyword evidence="4" id="KW-1185">Reference proteome</keyword>
<dbReference type="PANTHER" id="PTHR39158:SF1">
    <property type="entry name" value="DNAJ HOMOLOG SUBFAMILY C MEMBER 28"/>
    <property type="match status" value="1"/>
</dbReference>
<dbReference type="RefSeq" id="WP_237381516.1">
    <property type="nucleotide sequence ID" value="NZ_CP071793.1"/>
</dbReference>
<dbReference type="InterPro" id="IPR018961">
    <property type="entry name" value="DnaJ_homolog_subfam-C_membr-28"/>
</dbReference>
<evidence type="ECO:0000259" key="2">
    <source>
        <dbReference type="Pfam" id="PF09350"/>
    </source>
</evidence>